<dbReference type="SUPFAM" id="SSF54171">
    <property type="entry name" value="DNA-binding domain"/>
    <property type="match status" value="1"/>
</dbReference>
<keyword evidence="10" id="KW-1185">Reference proteome</keyword>
<keyword evidence="6" id="KW-0539">Nucleus</keyword>
<accession>A0AA89AWX1</accession>
<dbReference type="Proteomes" id="UP001188597">
    <property type="component" value="Unassembled WGS sequence"/>
</dbReference>
<proteinExistence type="predicted"/>
<dbReference type="GO" id="GO:0003700">
    <property type="term" value="F:DNA-binding transcription factor activity"/>
    <property type="evidence" value="ECO:0007669"/>
    <property type="project" value="InterPro"/>
</dbReference>
<dbReference type="AlphaFoldDB" id="A0AA89AWX1"/>
<evidence type="ECO:0000256" key="6">
    <source>
        <dbReference type="ARBA" id="ARBA00023242"/>
    </source>
</evidence>
<comment type="caution">
    <text evidence="9">The sequence shown here is derived from an EMBL/GenBank/DDBJ whole genome shotgun (WGS) entry which is preliminary data.</text>
</comment>
<evidence type="ECO:0000313" key="9">
    <source>
        <dbReference type="EMBL" id="KAK3014416.1"/>
    </source>
</evidence>
<dbReference type="PRINTS" id="PR00367">
    <property type="entry name" value="ETHRSPELEMNT"/>
</dbReference>
<comment type="subcellular location">
    <subcellularLocation>
        <location evidence="1">Nucleus</location>
    </subcellularLocation>
</comment>
<dbReference type="GO" id="GO:0006952">
    <property type="term" value="P:defense response"/>
    <property type="evidence" value="ECO:0007669"/>
    <property type="project" value="UniProtKB-KW"/>
</dbReference>
<dbReference type="Gene3D" id="3.30.730.10">
    <property type="entry name" value="AP2/ERF domain"/>
    <property type="match status" value="1"/>
</dbReference>
<dbReference type="GO" id="GO:0005634">
    <property type="term" value="C:nucleus"/>
    <property type="evidence" value="ECO:0007669"/>
    <property type="project" value="UniProtKB-SubCell"/>
</dbReference>
<evidence type="ECO:0000256" key="5">
    <source>
        <dbReference type="ARBA" id="ARBA00023163"/>
    </source>
</evidence>
<evidence type="ECO:0000259" key="8">
    <source>
        <dbReference type="PROSITE" id="PS51032"/>
    </source>
</evidence>
<protein>
    <recommendedName>
        <fullName evidence="8">AP2/ERF domain-containing protein</fullName>
    </recommendedName>
</protein>
<dbReference type="InterPro" id="IPR016177">
    <property type="entry name" value="DNA-bd_dom_sf"/>
</dbReference>
<dbReference type="EMBL" id="JAVXUP010001223">
    <property type="protein sequence ID" value="KAK3014416.1"/>
    <property type="molecule type" value="Genomic_DNA"/>
</dbReference>
<evidence type="ECO:0000256" key="1">
    <source>
        <dbReference type="ARBA" id="ARBA00004123"/>
    </source>
</evidence>
<organism evidence="9 10">
    <name type="scientific">Escallonia herrerae</name>
    <dbReference type="NCBI Taxonomy" id="1293975"/>
    <lineage>
        <taxon>Eukaryota</taxon>
        <taxon>Viridiplantae</taxon>
        <taxon>Streptophyta</taxon>
        <taxon>Embryophyta</taxon>
        <taxon>Tracheophyta</taxon>
        <taxon>Spermatophyta</taxon>
        <taxon>Magnoliopsida</taxon>
        <taxon>eudicotyledons</taxon>
        <taxon>Gunneridae</taxon>
        <taxon>Pentapetalae</taxon>
        <taxon>asterids</taxon>
        <taxon>campanulids</taxon>
        <taxon>Escalloniales</taxon>
        <taxon>Escalloniaceae</taxon>
        <taxon>Escallonia</taxon>
    </lineage>
</organism>
<keyword evidence="4" id="KW-0238">DNA-binding</keyword>
<evidence type="ECO:0000256" key="3">
    <source>
        <dbReference type="ARBA" id="ARBA00023015"/>
    </source>
</evidence>
<dbReference type="PROSITE" id="PS51032">
    <property type="entry name" value="AP2_ERF"/>
    <property type="match status" value="1"/>
</dbReference>
<dbReference type="InterPro" id="IPR001471">
    <property type="entry name" value="AP2/ERF_dom"/>
</dbReference>
<evidence type="ECO:0000256" key="2">
    <source>
        <dbReference type="ARBA" id="ARBA00022821"/>
    </source>
</evidence>
<dbReference type="CDD" id="cd00018">
    <property type="entry name" value="AP2"/>
    <property type="match status" value="1"/>
</dbReference>
<dbReference type="GO" id="GO:0009873">
    <property type="term" value="P:ethylene-activated signaling pathway"/>
    <property type="evidence" value="ECO:0007669"/>
    <property type="project" value="InterPro"/>
</dbReference>
<reference evidence="9" key="1">
    <citation type="submission" date="2022-12" db="EMBL/GenBank/DDBJ databases">
        <title>Draft genome assemblies for two species of Escallonia (Escalloniales).</title>
        <authorList>
            <person name="Chanderbali A."/>
            <person name="Dervinis C."/>
            <person name="Anghel I."/>
            <person name="Soltis D."/>
            <person name="Soltis P."/>
            <person name="Zapata F."/>
        </authorList>
    </citation>
    <scope>NUCLEOTIDE SEQUENCE</scope>
    <source>
        <strain evidence="9">UCBG64.0493</strain>
        <tissue evidence="9">Leaf</tissue>
    </source>
</reference>
<dbReference type="GO" id="GO:0003677">
    <property type="term" value="F:DNA binding"/>
    <property type="evidence" value="ECO:0007669"/>
    <property type="project" value="UniProtKB-KW"/>
</dbReference>
<dbReference type="SMART" id="SM00380">
    <property type="entry name" value="AP2"/>
    <property type="match status" value="1"/>
</dbReference>
<dbReference type="Pfam" id="PF00847">
    <property type="entry name" value="AP2"/>
    <property type="match status" value="1"/>
</dbReference>
<dbReference type="InterPro" id="IPR036955">
    <property type="entry name" value="AP2/ERF_dom_sf"/>
</dbReference>
<evidence type="ECO:0000313" key="10">
    <source>
        <dbReference type="Proteomes" id="UP001188597"/>
    </source>
</evidence>
<dbReference type="PANTHER" id="PTHR31190:SF476">
    <property type="entry name" value="ETHYLENE-RESPONSIVE TRANSCRIPTION FACTOR 1"/>
    <property type="match status" value="1"/>
</dbReference>
<name>A0AA89AWX1_9ASTE</name>
<dbReference type="InterPro" id="IPR044808">
    <property type="entry name" value="ERF_plant"/>
</dbReference>
<keyword evidence="5" id="KW-0804">Transcription</keyword>
<evidence type="ECO:0000256" key="4">
    <source>
        <dbReference type="ARBA" id="ARBA00023125"/>
    </source>
</evidence>
<feature type="region of interest" description="Disordered" evidence="7">
    <location>
        <begin position="210"/>
        <end position="229"/>
    </location>
</feature>
<keyword evidence="2" id="KW-0611">Plant defense</keyword>
<evidence type="ECO:0000256" key="7">
    <source>
        <dbReference type="SAM" id="MobiDB-lite"/>
    </source>
</evidence>
<dbReference type="PANTHER" id="PTHR31190">
    <property type="entry name" value="DNA-BINDING DOMAIN"/>
    <property type="match status" value="1"/>
</dbReference>
<keyword evidence="3" id="KW-0805">Transcription regulation</keyword>
<gene>
    <name evidence="9" type="ORF">RJ639_008844</name>
</gene>
<dbReference type="FunFam" id="3.30.730.10:FF:000001">
    <property type="entry name" value="Ethylene-responsive transcription factor 2"/>
    <property type="match status" value="1"/>
</dbReference>
<sequence length="229" mass="25420">MASSTDEASALDFIKHHLFGELCPGDSFFTGISIFSDESFVDVKPELSSPQSDSSSCSSTITIADYLGFNEVNTPDFFTFEQTQIEFFEFESKPQVVDLTQEESSFSDRKPSLKIDLPPAKKCEVLDFGKVVEPTVTVPVEEHYRGVRQRPWGKLAAEIWEPKRHGSRVWLGTYETAINAVRAYDRAVFKMRGSKAILNFPLEIGKTCDKSAAAESGRKRQRGGGGEGS</sequence>
<feature type="domain" description="AP2/ERF" evidence="8">
    <location>
        <begin position="143"/>
        <end position="201"/>
    </location>
</feature>